<dbReference type="PROSITE" id="PS51257">
    <property type="entry name" value="PROKAR_LIPOPROTEIN"/>
    <property type="match status" value="1"/>
</dbReference>
<protein>
    <submittedName>
        <fullName evidence="1">Uncharacterized protein</fullName>
    </submittedName>
</protein>
<dbReference type="AlphaFoldDB" id="A0A7S6ZRX1"/>
<keyword evidence="2" id="KW-1185">Reference proteome</keyword>
<proteinExistence type="predicted"/>
<sequence>MIHGRRVLLFGVLLLSACQRPPADASAVGYRVVDEGRAHGNCVVCVQPTTAPGCIDGGQAAEIQWHVPSADDAQAVRIEVRRADQSILEVATGPYAGQAALPVPVLPTDRISVVSAGTGAELAFTRVAEPAGCALPPAAH</sequence>
<accession>A0A7S6ZRX1</accession>
<dbReference type="Proteomes" id="UP000594059">
    <property type="component" value="Chromosome"/>
</dbReference>
<gene>
    <name evidence="1" type="ORF">INQ41_11110</name>
</gene>
<dbReference type="EMBL" id="CP063656">
    <property type="protein sequence ID" value="QOW19175.1"/>
    <property type="molecule type" value="Genomic_DNA"/>
</dbReference>
<name>A0A7S6ZRX1_9GAMM</name>
<reference evidence="1 2" key="1">
    <citation type="submission" date="2020-10" db="EMBL/GenBank/DDBJ databases">
        <title>complete genome sequencing of Lysobacter sp. H21R20.</title>
        <authorList>
            <person name="Bae J.-W."/>
            <person name="Lee S.-Y."/>
        </authorList>
    </citation>
    <scope>NUCLEOTIDE SEQUENCE [LARGE SCALE GENOMIC DNA]</scope>
    <source>
        <strain evidence="1 2">H21R20</strain>
    </source>
</reference>
<dbReference type="KEGG" id="lcic:INQ41_11110"/>
<dbReference type="RefSeq" id="WP_193984480.1">
    <property type="nucleotide sequence ID" value="NZ_CP063656.1"/>
</dbReference>
<organism evidence="1 2">
    <name type="scientific">Novilysobacter ciconiae</name>
    <dbReference type="NCBI Taxonomy" id="2781022"/>
    <lineage>
        <taxon>Bacteria</taxon>
        <taxon>Pseudomonadati</taxon>
        <taxon>Pseudomonadota</taxon>
        <taxon>Gammaproteobacteria</taxon>
        <taxon>Lysobacterales</taxon>
        <taxon>Lysobacteraceae</taxon>
        <taxon>Novilysobacter</taxon>
    </lineage>
</organism>
<evidence type="ECO:0000313" key="2">
    <source>
        <dbReference type="Proteomes" id="UP000594059"/>
    </source>
</evidence>
<evidence type="ECO:0000313" key="1">
    <source>
        <dbReference type="EMBL" id="QOW19175.1"/>
    </source>
</evidence>